<proteinExistence type="predicted"/>
<reference evidence="1" key="1">
    <citation type="submission" date="2016-05" db="EMBL/GenBank/DDBJ databases">
        <title>Microbial consortia oxidize butane by reversing methanogenesis.</title>
        <authorList>
            <person name="Laso-Perez R."/>
            <person name="Richter M."/>
            <person name="Wegener G."/>
            <person name="Musat F."/>
        </authorList>
    </citation>
    <scope>NUCLEOTIDE SEQUENCE [LARGE SCALE GENOMIC DNA]</scope>
    <source>
        <strain evidence="1">BOX2</strain>
    </source>
</reference>
<dbReference type="Gene3D" id="3.40.50.720">
    <property type="entry name" value="NAD(P)-binding Rossmann-like Domain"/>
    <property type="match status" value="1"/>
</dbReference>
<name>A0A1F2PBM5_9EURY</name>
<dbReference type="SUPFAM" id="SSF69572">
    <property type="entry name" value="Activating enzymes of the ubiquitin-like proteins"/>
    <property type="match status" value="1"/>
</dbReference>
<accession>A0A1F2PBM5</accession>
<sequence length="200" mass="22994">MYEKEFVSSLTPKQLHYLKNARVGVIGGGVIVELLQRWYFKEIRVLDVVVELNHIYMDTFFKKEDLGRFATYKPLTEKICIKVRKMPDTVDEFKHELRGVDLVIGFCNQRRAAIATRELGIPFITAGLITTFLPDGMRFEEVDIPDPIILNPSLTSMMRSIQSFEAVKLLTGIGHPLFAPDAIKIDLLNYELKRVRLDHI</sequence>
<dbReference type="AlphaFoldDB" id="A0A1F2PBM5"/>
<evidence type="ECO:0000313" key="2">
    <source>
        <dbReference type="Proteomes" id="UP000186940"/>
    </source>
</evidence>
<dbReference type="EMBL" id="LYOS01000001">
    <property type="protein sequence ID" value="OFV68638.1"/>
    <property type="molecule type" value="Genomic_DNA"/>
</dbReference>
<evidence type="ECO:0000313" key="1">
    <source>
        <dbReference type="EMBL" id="OFV68638.1"/>
    </source>
</evidence>
<organism evidence="1 2">
    <name type="scientific">Candidatus Syntropharchaeum caldarium</name>
    <dbReference type="NCBI Taxonomy" id="1838285"/>
    <lineage>
        <taxon>Archaea</taxon>
        <taxon>Methanobacteriati</taxon>
        <taxon>Methanobacteriota</taxon>
        <taxon>Stenosarchaea group</taxon>
        <taxon>Methanomicrobia</taxon>
        <taxon>Methanosarcinales</taxon>
        <taxon>ANME-2 cluster</taxon>
        <taxon>Candidatus Syntropharchaeum</taxon>
    </lineage>
</organism>
<protein>
    <submittedName>
        <fullName evidence="1">Uncharacterized protein</fullName>
    </submittedName>
</protein>
<gene>
    <name evidence="1" type="ORF">SCAL_000314</name>
</gene>
<dbReference type="InterPro" id="IPR035985">
    <property type="entry name" value="Ubiquitin-activating_enz"/>
</dbReference>
<dbReference type="STRING" id="1838285.SCAL_000314"/>
<comment type="caution">
    <text evidence="1">The sequence shown here is derived from an EMBL/GenBank/DDBJ whole genome shotgun (WGS) entry which is preliminary data.</text>
</comment>
<keyword evidence="2" id="KW-1185">Reference proteome</keyword>
<dbReference type="GO" id="GO:0008641">
    <property type="term" value="F:ubiquitin-like modifier activating enzyme activity"/>
    <property type="evidence" value="ECO:0007669"/>
    <property type="project" value="InterPro"/>
</dbReference>
<dbReference type="Proteomes" id="UP000186940">
    <property type="component" value="Unassembled WGS sequence"/>
</dbReference>